<accession>A0AAF5RVI5</accession>
<reference evidence="1" key="1">
    <citation type="submission" date="2015-03" db="EMBL/GenBank/DDBJ databases">
        <title>Wuchereria bancrofti Genome Sequencing Papua New Guinea Strain.</title>
        <authorList>
            <person name="Small S.T."/>
            <person name="Serre D."/>
            <person name="Zimmerman P.A."/>
        </authorList>
    </citation>
    <scope>NUCLEOTIDE SEQUENCE [LARGE SCALE GENOMIC DNA]</scope>
    <source>
        <strain evidence="1">pt0022</strain>
    </source>
</reference>
<name>A0AAF5RVI5_WUCBA</name>
<organism evidence="1 2">
    <name type="scientific">Wuchereria bancrofti</name>
    <dbReference type="NCBI Taxonomy" id="6293"/>
    <lineage>
        <taxon>Eukaryota</taxon>
        <taxon>Metazoa</taxon>
        <taxon>Ecdysozoa</taxon>
        <taxon>Nematoda</taxon>
        <taxon>Chromadorea</taxon>
        <taxon>Rhabditida</taxon>
        <taxon>Spirurina</taxon>
        <taxon>Spiruromorpha</taxon>
        <taxon>Filarioidea</taxon>
        <taxon>Onchocercidae</taxon>
        <taxon>Wuchereria</taxon>
    </lineage>
</organism>
<protein>
    <submittedName>
        <fullName evidence="2">Uncharacterized protein</fullName>
    </submittedName>
</protein>
<dbReference type="Proteomes" id="UP000093561">
    <property type="component" value="Unassembled WGS sequence"/>
</dbReference>
<sequence length="94" mass="10580">MEGTPYPKILDNSNLCQSPATRPGIFGRLIRKRNTDAVGLCQSEEEKNYTKEVKGLVVKSKKVRSKVPKLSNYYYLVSTGDEHIAKADLVHDKI</sequence>
<reference evidence="1" key="2">
    <citation type="journal article" date="2016" name="Mol. Ecol.">
        <title>Population genomics of the filarial nematode parasite Wuchereria bancrofti from mosquitoes.</title>
        <authorList>
            <person name="Small S.T."/>
            <person name="Reimer L.J."/>
            <person name="Tisch D.J."/>
            <person name="King C.L."/>
            <person name="Christensen B.M."/>
            <person name="Siba P.M."/>
            <person name="Kazura J.W."/>
            <person name="Serre D."/>
            <person name="Zimmerman P.A."/>
        </authorList>
    </citation>
    <scope>NUCLEOTIDE SEQUENCE</scope>
    <source>
        <strain evidence="1">pt0022</strain>
    </source>
</reference>
<dbReference type="AlphaFoldDB" id="A0AAF5RVI5"/>
<proteinExistence type="predicted"/>
<dbReference type="WBParaSite" id="mrna-Wban_05508">
    <property type="protein sequence ID" value="mrna-Wban_05508"/>
    <property type="gene ID" value="Wban_05508"/>
</dbReference>
<reference evidence="2" key="3">
    <citation type="submission" date="2024-02" db="UniProtKB">
        <authorList>
            <consortium name="WormBaseParasite"/>
        </authorList>
    </citation>
    <scope>IDENTIFICATION</scope>
    <source>
        <strain evidence="2">pt0022</strain>
    </source>
</reference>
<evidence type="ECO:0000313" key="1">
    <source>
        <dbReference type="Proteomes" id="UP000093561"/>
    </source>
</evidence>
<evidence type="ECO:0000313" key="2">
    <source>
        <dbReference type="WBParaSite" id="mrna-Wban_05508"/>
    </source>
</evidence>